<accession>A0A0A9BIA1</accession>
<reference evidence="1" key="2">
    <citation type="journal article" date="2015" name="Data Brief">
        <title>Shoot transcriptome of the giant reed, Arundo donax.</title>
        <authorList>
            <person name="Barrero R.A."/>
            <person name="Guerrero F.D."/>
            <person name="Moolhuijzen P."/>
            <person name="Goolsby J.A."/>
            <person name="Tidwell J."/>
            <person name="Bellgard S.E."/>
            <person name="Bellgard M.I."/>
        </authorList>
    </citation>
    <scope>NUCLEOTIDE SEQUENCE</scope>
    <source>
        <tissue evidence="1">Shoot tissue taken approximately 20 cm above the soil surface</tissue>
    </source>
</reference>
<sequence>MGSARLIGWRGRNCFNQSIWEVLALGILSCLIWLCSHAKHGEFCRTPYL</sequence>
<name>A0A0A9BIA1_ARUDO</name>
<organism evidence="1">
    <name type="scientific">Arundo donax</name>
    <name type="common">Giant reed</name>
    <name type="synonym">Donax arundinaceus</name>
    <dbReference type="NCBI Taxonomy" id="35708"/>
    <lineage>
        <taxon>Eukaryota</taxon>
        <taxon>Viridiplantae</taxon>
        <taxon>Streptophyta</taxon>
        <taxon>Embryophyta</taxon>
        <taxon>Tracheophyta</taxon>
        <taxon>Spermatophyta</taxon>
        <taxon>Magnoliopsida</taxon>
        <taxon>Liliopsida</taxon>
        <taxon>Poales</taxon>
        <taxon>Poaceae</taxon>
        <taxon>PACMAD clade</taxon>
        <taxon>Arundinoideae</taxon>
        <taxon>Arundineae</taxon>
        <taxon>Arundo</taxon>
    </lineage>
</organism>
<protein>
    <submittedName>
        <fullName evidence="1">Uncharacterized protein</fullName>
    </submittedName>
</protein>
<proteinExistence type="predicted"/>
<dbReference type="AlphaFoldDB" id="A0A0A9BIA1"/>
<dbReference type="EMBL" id="GBRH01234216">
    <property type="protein sequence ID" value="JAD63679.1"/>
    <property type="molecule type" value="Transcribed_RNA"/>
</dbReference>
<evidence type="ECO:0000313" key="1">
    <source>
        <dbReference type="EMBL" id="JAD63679.1"/>
    </source>
</evidence>
<reference evidence="1" key="1">
    <citation type="submission" date="2014-09" db="EMBL/GenBank/DDBJ databases">
        <authorList>
            <person name="Magalhaes I.L.F."/>
            <person name="Oliveira U."/>
            <person name="Santos F.R."/>
            <person name="Vidigal T.H.D.A."/>
            <person name="Brescovit A.D."/>
            <person name="Santos A.J."/>
        </authorList>
    </citation>
    <scope>NUCLEOTIDE SEQUENCE</scope>
    <source>
        <tissue evidence="1">Shoot tissue taken approximately 20 cm above the soil surface</tissue>
    </source>
</reference>